<evidence type="ECO:0000313" key="3">
    <source>
        <dbReference type="EMBL" id="GLB39713.1"/>
    </source>
</evidence>
<feature type="domain" description="G" evidence="2">
    <location>
        <begin position="111"/>
        <end position="186"/>
    </location>
</feature>
<dbReference type="AlphaFoldDB" id="A0A9P3UNI6"/>
<reference evidence="3" key="1">
    <citation type="submission" date="2022-07" db="EMBL/GenBank/DDBJ databases">
        <title>The genome of Lyophyllum shimeji provides insight into the initial evolution of ectomycorrhizal fungal genome.</title>
        <authorList>
            <person name="Kobayashi Y."/>
            <person name="Shibata T."/>
            <person name="Hirakawa H."/>
            <person name="Shigenobu S."/>
            <person name="Nishiyama T."/>
            <person name="Yamada A."/>
            <person name="Hasebe M."/>
            <person name="Kawaguchi M."/>
        </authorList>
    </citation>
    <scope>NUCLEOTIDE SEQUENCE</scope>
    <source>
        <strain evidence="3">AT787</strain>
    </source>
</reference>
<dbReference type="EMBL" id="BRPK01000007">
    <property type="protein sequence ID" value="GLB39713.1"/>
    <property type="molecule type" value="Genomic_DNA"/>
</dbReference>
<dbReference type="Gene3D" id="3.40.50.300">
    <property type="entry name" value="P-loop containing nucleotide triphosphate hydrolases"/>
    <property type="match status" value="1"/>
</dbReference>
<accession>A0A9P3UNI6</accession>
<dbReference type="CDD" id="cd00882">
    <property type="entry name" value="Ras_like_GTPase"/>
    <property type="match status" value="1"/>
</dbReference>
<dbReference type="InterPro" id="IPR027417">
    <property type="entry name" value="P-loop_NTPase"/>
</dbReference>
<sequence length="381" mass="42507">MGDQAVATTWKTSDVTLIPSLRALEWEEAQCILVDENDAAFVKTALEDFDGHDQRRGSPPASVKTQATPVNSARIAEADESTAIVQKDTSIGKGWTKFPADLRAKDSDIVIALVGPTGVGKSTFINTALGDDMAAVGHNLAAQTTQLQDFILCHPKDRAHRIVLLDTPGFNDIPDNTDDRDTFRRINDWLTRRYGAKMKLSGIIYLLEITQARFNVTPHKNMDLMHKLCGDLAPKNVILATTKWGNIPEDRGERREEQLKSIWRPLLDKQSRLCRFHDTRESAMHIINMIVAHADKTNALRPSNFLDEVDKIDKILAQTEAGRALPYTLRELVEARMAAMPDIGGGIEQLEPGDDTIHALINQIRSLNVQLARHVKYFFGL</sequence>
<evidence type="ECO:0000259" key="2">
    <source>
        <dbReference type="Pfam" id="PF01926"/>
    </source>
</evidence>
<comment type="caution">
    <text evidence="3">The sequence shown here is derived from an EMBL/GenBank/DDBJ whole genome shotgun (WGS) entry which is preliminary data.</text>
</comment>
<dbReference type="Pfam" id="PF01926">
    <property type="entry name" value="MMR_HSR1"/>
    <property type="match status" value="1"/>
</dbReference>
<organism evidence="3 4">
    <name type="scientific">Lyophyllum shimeji</name>
    <name type="common">Hon-shimeji</name>
    <name type="synonym">Tricholoma shimeji</name>
    <dbReference type="NCBI Taxonomy" id="47721"/>
    <lineage>
        <taxon>Eukaryota</taxon>
        <taxon>Fungi</taxon>
        <taxon>Dikarya</taxon>
        <taxon>Basidiomycota</taxon>
        <taxon>Agaricomycotina</taxon>
        <taxon>Agaricomycetes</taxon>
        <taxon>Agaricomycetidae</taxon>
        <taxon>Agaricales</taxon>
        <taxon>Tricholomatineae</taxon>
        <taxon>Lyophyllaceae</taxon>
        <taxon>Lyophyllum</taxon>
    </lineage>
</organism>
<name>A0A9P3UNI6_LYOSH</name>
<feature type="region of interest" description="Disordered" evidence="1">
    <location>
        <begin position="50"/>
        <end position="70"/>
    </location>
</feature>
<dbReference type="GO" id="GO:0005525">
    <property type="term" value="F:GTP binding"/>
    <property type="evidence" value="ECO:0007669"/>
    <property type="project" value="InterPro"/>
</dbReference>
<keyword evidence="4" id="KW-1185">Reference proteome</keyword>
<gene>
    <name evidence="3" type="ORF">LshimejAT787_0702230</name>
</gene>
<proteinExistence type="predicted"/>
<dbReference type="Proteomes" id="UP001063166">
    <property type="component" value="Unassembled WGS sequence"/>
</dbReference>
<dbReference type="InterPro" id="IPR006073">
    <property type="entry name" value="GTP-bd"/>
</dbReference>
<protein>
    <recommendedName>
        <fullName evidence="2">G domain-containing protein</fullName>
    </recommendedName>
</protein>
<evidence type="ECO:0000256" key="1">
    <source>
        <dbReference type="SAM" id="MobiDB-lite"/>
    </source>
</evidence>
<dbReference type="SUPFAM" id="SSF52540">
    <property type="entry name" value="P-loop containing nucleoside triphosphate hydrolases"/>
    <property type="match status" value="1"/>
</dbReference>
<evidence type="ECO:0000313" key="4">
    <source>
        <dbReference type="Proteomes" id="UP001063166"/>
    </source>
</evidence>
<dbReference type="OrthoDB" id="8954335at2759"/>